<protein>
    <submittedName>
        <fullName evidence="2">Uncharacterized protein</fullName>
    </submittedName>
</protein>
<evidence type="ECO:0000313" key="2">
    <source>
        <dbReference type="EMBL" id="CAD2218088.1"/>
    </source>
</evidence>
<dbReference type="AlphaFoldDB" id="A0A7G2CE04"/>
<gene>
    <name evidence="2" type="ORF">ADEAN_000557400</name>
</gene>
<dbReference type="VEuPathDB" id="TriTrypDB:ADEAN_000557400"/>
<feature type="coiled-coil region" evidence="1">
    <location>
        <begin position="232"/>
        <end position="304"/>
    </location>
</feature>
<sequence length="396" mass="44879">MFNQLPTTDYDRLIFYTEVLLVNIPSLIADLGSAKYALMSFSGKKREEVKQKSALIQSVSRTFATLHNVSKTMDQKEAQFRECEQELSSAAPPRFISLSEASQAQNPNETVIVLKDADIARLRKAEMLNGTFIDEMSKLRSSTDSLLPLITSMREEKTKAEGTLRSSSDALHSKQMAISKKRSERERLALLAEEAESRKELCAVLNQEYFDIIAQCRKEELMNITQCVEQANEDLTALVKESTERKERNEVELATLKIAYKELQGEAEVLKDNIKFLVGHQKDLERLAKQQQLEEKQKNSLKNLMWSTFTGSSADDASKQLKPQYEAELVNDHLLVSTLAATIHKLEQDRTTIAGFLNKIQDQFDNNQLNSNIEKIEDVLDSDLTLDDDAINDVVH</sequence>
<dbReference type="Proteomes" id="UP000515908">
    <property type="component" value="Chromosome 10"/>
</dbReference>
<dbReference type="OrthoDB" id="272086at2759"/>
<dbReference type="EMBL" id="LR877154">
    <property type="protein sequence ID" value="CAD2218088.1"/>
    <property type="molecule type" value="Genomic_DNA"/>
</dbReference>
<evidence type="ECO:0000256" key="1">
    <source>
        <dbReference type="SAM" id="Coils"/>
    </source>
</evidence>
<keyword evidence="3" id="KW-1185">Reference proteome</keyword>
<evidence type="ECO:0000313" key="3">
    <source>
        <dbReference type="Proteomes" id="UP000515908"/>
    </source>
</evidence>
<name>A0A7G2CE04_9TRYP</name>
<keyword evidence="1" id="KW-0175">Coiled coil</keyword>
<reference evidence="2 3" key="1">
    <citation type="submission" date="2020-08" db="EMBL/GenBank/DDBJ databases">
        <authorList>
            <person name="Newling K."/>
            <person name="Davey J."/>
            <person name="Forrester S."/>
        </authorList>
    </citation>
    <scope>NUCLEOTIDE SEQUENCE [LARGE SCALE GENOMIC DNA]</scope>
    <source>
        <strain evidence="3">Crithidia deanei Carvalho (ATCC PRA-265)</strain>
    </source>
</reference>
<accession>A0A7G2CE04</accession>
<organism evidence="2 3">
    <name type="scientific">Angomonas deanei</name>
    <dbReference type="NCBI Taxonomy" id="59799"/>
    <lineage>
        <taxon>Eukaryota</taxon>
        <taxon>Discoba</taxon>
        <taxon>Euglenozoa</taxon>
        <taxon>Kinetoplastea</taxon>
        <taxon>Metakinetoplastina</taxon>
        <taxon>Trypanosomatida</taxon>
        <taxon>Trypanosomatidae</taxon>
        <taxon>Strigomonadinae</taxon>
        <taxon>Angomonas</taxon>
    </lineage>
</organism>
<proteinExistence type="predicted"/>